<proteinExistence type="predicted"/>
<dbReference type="InterPro" id="IPR050722">
    <property type="entry name" value="Pyruvate:ferred/Flavod_OxRd"/>
</dbReference>
<keyword evidence="1" id="KW-0560">Oxidoreductase</keyword>
<sequence length="593" mass="65815">MGNKHEIAIKIGGEAGFGIKTAGLSLARTLFNKGFGVFGYSEYPSLIRGGHNTYQINVANRKIMSATVNIDILVALNQETIELHAAELGKNSVIIHDGLKTKSDVKNIDIPLMELASKTGNELARNTVSLGAVAYLIGFEESAMNEELTEKFGTKGKKVLNMNKEAVRLGYNFIKNNYSSLISHYSLLSGKTKISGDKKVEEYKEASANTHLMTANEAVADGMIQAGCKLYSAYPMTPATSIMHILAAKQREYNLVVHQAEDEISAIGVALGAATTGVRSATGTSGGGFALMTENLGLAAMTETPVVIINSQRPAPATGLPTWTEQGDLQFMIRAAHGEFPRIVIAPGDAQEAYYMVQDGFNLAEKFQVPVIFLMDKIISESDFSLYDIETNKIQIKRKGFIDDNELERIENYKRYELTSTGISRRAVPCQVNGTHIINSDEHDEYGFSTERSEMRTKMVDKRFKKVKLMETEIPEPIMYGDVNADLTIVGWGSVKGAVIDAIEEYKNIKIREYKKKSVNFLHIVYLWPFQSKRVKAVLSGARNILLVENNKTGQLGELIRQETGIEIKNKFLKYDGRPFFREEIINKIEAFK</sequence>
<evidence type="ECO:0000256" key="1">
    <source>
        <dbReference type="ARBA" id="ARBA00023002"/>
    </source>
</evidence>
<dbReference type="GO" id="GO:0006979">
    <property type="term" value="P:response to oxidative stress"/>
    <property type="evidence" value="ECO:0007669"/>
    <property type="project" value="TreeGrafter"/>
</dbReference>
<gene>
    <name evidence="4" type="ORF">COT27_00240</name>
</gene>
<dbReference type="SUPFAM" id="SSF52518">
    <property type="entry name" value="Thiamin diphosphate-binding fold (THDP-binding)"/>
    <property type="match status" value="1"/>
</dbReference>
<dbReference type="InterPro" id="IPR022367">
    <property type="entry name" value="2-oxoacid/accept_OxRdtase_asu"/>
</dbReference>
<evidence type="ECO:0000259" key="3">
    <source>
        <dbReference type="Pfam" id="PF01855"/>
    </source>
</evidence>
<dbReference type="Gene3D" id="3.40.50.970">
    <property type="match status" value="1"/>
</dbReference>
<dbReference type="EMBL" id="PEXX01000004">
    <property type="protein sequence ID" value="PIU10979.1"/>
    <property type="molecule type" value="Genomic_DNA"/>
</dbReference>
<dbReference type="GO" id="GO:0016903">
    <property type="term" value="F:oxidoreductase activity, acting on the aldehyde or oxo group of donors"/>
    <property type="evidence" value="ECO:0007669"/>
    <property type="project" value="InterPro"/>
</dbReference>
<feature type="domain" description="Pyruvate/ketoisovalerate oxidoreductase catalytic" evidence="2">
    <location>
        <begin position="16"/>
        <end position="172"/>
    </location>
</feature>
<comment type="caution">
    <text evidence="4">The sequence shown here is derived from an EMBL/GenBank/DDBJ whole genome shotgun (WGS) entry which is preliminary data.</text>
</comment>
<protein>
    <submittedName>
        <fullName evidence="4">2-oxoacid:acceptor oxidoreductase subunit alpha</fullName>
    </submittedName>
</protein>
<dbReference type="SUPFAM" id="SSF52922">
    <property type="entry name" value="TK C-terminal domain-like"/>
    <property type="match status" value="1"/>
</dbReference>
<dbReference type="PANTHER" id="PTHR32154">
    <property type="entry name" value="PYRUVATE-FLAVODOXIN OXIDOREDUCTASE-RELATED"/>
    <property type="match status" value="1"/>
</dbReference>
<dbReference type="CDD" id="cd07034">
    <property type="entry name" value="TPP_PYR_PFOR_IOR-alpha_like"/>
    <property type="match status" value="1"/>
</dbReference>
<dbReference type="Pfam" id="PF01558">
    <property type="entry name" value="POR"/>
    <property type="match status" value="1"/>
</dbReference>
<dbReference type="InterPro" id="IPR009014">
    <property type="entry name" value="Transketo_C/PFOR_II"/>
</dbReference>
<dbReference type="Gene3D" id="3.40.920.10">
    <property type="entry name" value="Pyruvate-ferredoxin oxidoreductase, PFOR, domain III"/>
    <property type="match status" value="1"/>
</dbReference>
<dbReference type="InterPro" id="IPR019752">
    <property type="entry name" value="Pyrv/ketoisovalerate_OxRed_cat"/>
</dbReference>
<dbReference type="PANTHER" id="PTHR32154:SF20">
    <property type="entry name" value="2-OXOGLUTARATE OXIDOREDUCTASE SUBUNIT KORA"/>
    <property type="match status" value="1"/>
</dbReference>
<dbReference type="Pfam" id="PF01855">
    <property type="entry name" value="POR_N"/>
    <property type="match status" value="1"/>
</dbReference>
<name>A0A2M6XTS3_9BACT</name>
<feature type="domain" description="Pyruvate flavodoxin/ferredoxin oxidoreductase pyrimidine binding" evidence="3">
    <location>
        <begin position="222"/>
        <end position="460"/>
    </location>
</feature>
<dbReference type="AlphaFoldDB" id="A0A2M6XTS3"/>
<dbReference type="Gene3D" id="3.40.50.920">
    <property type="match status" value="1"/>
</dbReference>
<evidence type="ECO:0000313" key="4">
    <source>
        <dbReference type="EMBL" id="PIU10979.1"/>
    </source>
</evidence>
<organism evidence="4 5">
    <name type="scientific">Candidatus Kuenenbacteria bacterium CG08_land_8_20_14_0_20_37_23</name>
    <dbReference type="NCBI Taxonomy" id="1974617"/>
    <lineage>
        <taxon>Bacteria</taxon>
        <taxon>Candidatus Kueneniibacteriota</taxon>
    </lineage>
</organism>
<dbReference type="SUPFAM" id="SSF53323">
    <property type="entry name" value="Pyruvate-ferredoxin oxidoreductase, PFOR, domain III"/>
    <property type="match status" value="1"/>
</dbReference>
<dbReference type="InterPro" id="IPR029061">
    <property type="entry name" value="THDP-binding"/>
</dbReference>
<accession>A0A2M6XTS3</accession>
<dbReference type="FunFam" id="3.40.50.970:FF:000022">
    <property type="entry name" value="2-oxoglutarate ferredoxin oxidoreductase alpha subunit"/>
    <property type="match status" value="1"/>
</dbReference>
<evidence type="ECO:0000259" key="2">
    <source>
        <dbReference type="Pfam" id="PF01558"/>
    </source>
</evidence>
<evidence type="ECO:0000313" key="5">
    <source>
        <dbReference type="Proteomes" id="UP000230586"/>
    </source>
</evidence>
<dbReference type="InterPro" id="IPR002869">
    <property type="entry name" value="Pyrv_flavodox_OxRed_cen"/>
</dbReference>
<dbReference type="Proteomes" id="UP000230586">
    <property type="component" value="Unassembled WGS sequence"/>
</dbReference>
<dbReference type="InterPro" id="IPR002880">
    <property type="entry name" value="Pyrv_Fd/Flavodoxin_OxRdtase_N"/>
</dbReference>
<dbReference type="NCBIfam" id="TIGR03710">
    <property type="entry name" value="OAFO_sf"/>
    <property type="match status" value="1"/>
</dbReference>
<reference evidence="5" key="1">
    <citation type="submission" date="2017-09" db="EMBL/GenBank/DDBJ databases">
        <title>Depth-based differentiation of microbial function through sediment-hosted aquifers and enrichment of novel symbionts in the deep terrestrial subsurface.</title>
        <authorList>
            <person name="Probst A.J."/>
            <person name="Ladd B."/>
            <person name="Jarett J.K."/>
            <person name="Geller-Mcgrath D.E."/>
            <person name="Sieber C.M.K."/>
            <person name="Emerson J.B."/>
            <person name="Anantharaman K."/>
            <person name="Thomas B.C."/>
            <person name="Malmstrom R."/>
            <person name="Stieglmeier M."/>
            <person name="Klingl A."/>
            <person name="Woyke T."/>
            <person name="Ryan C.M."/>
            <person name="Banfield J.F."/>
        </authorList>
    </citation>
    <scope>NUCLEOTIDE SEQUENCE [LARGE SCALE GENOMIC DNA]</scope>
</reference>